<dbReference type="SUPFAM" id="SSF54001">
    <property type="entry name" value="Cysteine proteinases"/>
    <property type="match status" value="1"/>
</dbReference>
<dbReference type="Proteomes" id="UP001500058">
    <property type="component" value="Unassembled WGS sequence"/>
</dbReference>
<reference evidence="3 4" key="1">
    <citation type="journal article" date="2019" name="Int. J. Syst. Evol. Microbiol.">
        <title>The Global Catalogue of Microorganisms (GCM) 10K type strain sequencing project: providing services to taxonomists for standard genome sequencing and annotation.</title>
        <authorList>
            <consortium name="The Broad Institute Genomics Platform"/>
            <consortium name="The Broad Institute Genome Sequencing Center for Infectious Disease"/>
            <person name="Wu L."/>
            <person name="Ma J."/>
        </authorList>
    </citation>
    <scope>NUCLEOTIDE SEQUENCE [LARGE SCALE GENOMIC DNA]</scope>
    <source>
        <strain evidence="3 4">JCM 6921</strain>
    </source>
</reference>
<name>A0ABN3HQ58_9ACTN</name>
<dbReference type="PANTHER" id="PTHR11786">
    <property type="entry name" value="N-HYDROXYARYLAMINE O-ACETYLTRANSFERASE"/>
    <property type="match status" value="1"/>
</dbReference>
<dbReference type="InterPro" id="IPR038765">
    <property type="entry name" value="Papain-like_cys_pep_sf"/>
</dbReference>
<dbReference type="PRINTS" id="PR01543">
    <property type="entry name" value="ANATRNSFRASE"/>
</dbReference>
<evidence type="ECO:0000313" key="3">
    <source>
        <dbReference type="EMBL" id="GAA2385578.1"/>
    </source>
</evidence>
<protein>
    <submittedName>
        <fullName evidence="3">Arylamine N-acetyltransferase</fullName>
    </submittedName>
</protein>
<evidence type="ECO:0000313" key="4">
    <source>
        <dbReference type="Proteomes" id="UP001500058"/>
    </source>
</evidence>
<dbReference type="RefSeq" id="WP_344629148.1">
    <property type="nucleotide sequence ID" value="NZ_BAAATJ010000002.1"/>
</dbReference>
<dbReference type="Gene3D" id="3.30.2140.10">
    <property type="entry name" value="Arylamine N-acetyltransferase"/>
    <property type="match status" value="1"/>
</dbReference>
<dbReference type="Pfam" id="PF00797">
    <property type="entry name" value="Acetyltransf_2"/>
    <property type="match status" value="1"/>
</dbReference>
<comment type="similarity">
    <text evidence="1 2">Belongs to the arylamine N-acetyltransferase family.</text>
</comment>
<gene>
    <name evidence="3" type="ORF">GCM10010420_05150</name>
</gene>
<dbReference type="EMBL" id="BAAATJ010000002">
    <property type="protein sequence ID" value="GAA2385578.1"/>
    <property type="molecule type" value="Genomic_DNA"/>
</dbReference>
<dbReference type="PANTHER" id="PTHR11786:SF0">
    <property type="entry name" value="ARYLAMINE N-ACETYLTRANSFERASE 4-RELATED"/>
    <property type="match status" value="1"/>
</dbReference>
<proteinExistence type="inferred from homology"/>
<keyword evidence="4" id="KW-1185">Reference proteome</keyword>
<dbReference type="InterPro" id="IPR001447">
    <property type="entry name" value="Arylamine_N-AcTrfase"/>
</dbReference>
<sequence>MTEHDVETGRRWDGGLLDLDAYLARIGHTGDLSPTAETLRALHRAHVLAVPFENLEIVLGRPVPLDLPALQDKLVRRARGGYCFEHARIFAAALERLGFGVTGLSSRVGMGSDRLRPATHAVLRVETAETPDTGRVWICDVGFGSSPLEPIEFADGAGTTDGGRSFRLERRTVRLGTTLAAEEWTLRERRAPVDGDLRGGDGDGWLDLHTFTPNPQYAVDWVVGNHHVSTHPRSPFVRRPVVQRTGPGVHQALYGATWVTTVLADGSRRVRELEPHEGPKVLEDVFGIVLDADDAAAFAAALERLPRAPEAKD</sequence>
<comment type="caution">
    <text evidence="3">The sequence shown here is derived from an EMBL/GenBank/DDBJ whole genome shotgun (WGS) entry which is preliminary data.</text>
</comment>
<evidence type="ECO:0000256" key="2">
    <source>
        <dbReference type="RuleBase" id="RU003452"/>
    </source>
</evidence>
<evidence type="ECO:0000256" key="1">
    <source>
        <dbReference type="ARBA" id="ARBA00006547"/>
    </source>
</evidence>
<organism evidence="3 4">
    <name type="scientific">Streptomyces glaucosporus</name>
    <dbReference type="NCBI Taxonomy" id="284044"/>
    <lineage>
        <taxon>Bacteria</taxon>
        <taxon>Bacillati</taxon>
        <taxon>Actinomycetota</taxon>
        <taxon>Actinomycetes</taxon>
        <taxon>Kitasatosporales</taxon>
        <taxon>Streptomycetaceae</taxon>
        <taxon>Streptomyces</taxon>
    </lineage>
</organism>
<dbReference type="Gene3D" id="2.40.128.150">
    <property type="entry name" value="Cysteine proteinases"/>
    <property type="match status" value="1"/>
</dbReference>
<accession>A0ABN3HQ58</accession>